<dbReference type="EMBL" id="CAJVPY010000273">
    <property type="protein sequence ID" value="CAG8461889.1"/>
    <property type="molecule type" value="Genomic_DNA"/>
</dbReference>
<gene>
    <name evidence="2" type="ORF">DERYTH_LOCUS1048</name>
</gene>
<sequence length="249" mass="28017">MFGGKFMVENLEQYVTVSYANVIAAGEPNQEFVANKIPISVLHCMFIVLVSHEPRECGDSTYFKAGCYQYNAHTTSRSVYMKMRIFFPTNAPRFSYIRANNSIKPNRTFIISGFVRRITSDFTILEVMDIDFMPTNLNTVQNVQPSTSANVSEHRSDIDTIAEDIDSNISQAPKRPRGFASRTLNQNASSSTTINESVVQPQNSISSANFSAKVEDAPEDDELEFISEQIVEEEQKKTKNKRASKKAKN</sequence>
<dbReference type="OrthoDB" id="2439074at2759"/>
<reference evidence="2" key="1">
    <citation type="submission" date="2021-06" db="EMBL/GenBank/DDBJ databases">
        <authorList>
            <person name="Kallberg Y."/>
            <person name="Tangrot J."/>
            <person name="Rosling A."/>
        </authorList>
    </citation>
    <scope>NUCLEOTIDE SEQUENCE</scope>
    <source>
        <strain evidence="2">MA453B</strain>
    </source>
</reference>
<keyword evidence="3" id="KW-1185">Reference proteome</keyword>
<feature type="compositionally biased region" description="Polar residues" evidence="1">
    <location>
        <begin position="182"/>
        <end position="204"/>
    </location>
</feature>
<name>A0A9N8VRK0_9GLOM</name>
<protein>
    <submittedName>
        <fullName evidence="2">21802_t:CDS:1</fullName>
    </submittedName>
</protein>
<organism evidence="2 3">
    <name type="scientific">Dentiscutata erythropus</name>
    <dbReference type="NCBI Taxonomy" id="1348616"/>
    <lineage>
        <taxon>Eukaryota</taxon>
        <taxon>Fungi</taxon>
        <taxon>Fungi incertae sedis</taxon>
        <taxon>Mucoromycota</taxon>
        <taxon>Glomeromycotina</taxon>
        <taxon>Glomeromycetes</taxon>
        <taxon>Diversisporales</taxon>
        <taxon>Gigasporaceae</taxon>
        <taxon>Dentiscutata</taxon>
    </lineage>
</organism>
<evidence type="ECO:0000256" key="1">
    <source>
        <dbReference type="SAM" id="MobiDB-lite"/>
    </source>
</evidence>
<dbReference type="Proteomes" id="UP000789405">
    <property type="component" value="Unassembled WGS sequence"/>
</dbReference>
<proteinExistence type="predicted"/>
<comment type="caution">
    <text evidence="2">The sequence shown here is derived from an EMBL/GenBank/DDBJ whole genome shotgun (WGS) entry which is preliminary data.</text>
</comment>
<accession>A0A9N8VRK0</accession>
<evidence type="ECO:0000313" key="3">
    <source>
        <dbReference type="Proteomes" id="UP000789405"/>
    </source>
</evidence>
<evidence type="ECO:0000313" key="2">
    <source>
        <dbReference type="EMBL" id="CAG8461889.1"/>
    </source>
</evidence>
<dbReference type="AlphaFoldDB" id="A0A9N8VRK0"/>
<feature type="region of interest" description="Disordered" evidence="1">
    <location>
        <begin position="170"/>
        <end position="204"/>
    </location>
</feature>